<gene>
    <name evidence="1" type="ORF">DFR70_12411</name>
</gene>
<reference evidence="1 2" key="1">
    <citation type="submission" date="2018-05" db="EMBL/GenBank/DDBJ databases">
        <title>Genomic Encyclopedia of Type Strains, Phase IV (KMG-IV): sequencing the most valuable type-strain genomes for metagenomic binning, comparative biology and taxonomic classification.</title>
        <authorList>
            <person name="Goeker M."/>
        </authorList>
    </citation>
    <scope>NUCLEOTIDE SEQUENCE [LARGE SCALE GENOMIC DNA]</scope>
    <source>
        <strain evidence="1 2">DSM 44704</strain>
    </source>
</reference>
<dbReference type="Proteomes" id="UP000247569">
    <property type="component" value="Unassembled WGS sequence"/>
</dbReference>
<sequence length="102" mass="11113">MALSGVDLSRFDIVGESEADSRGRVALGRAGARPGRRYQIRIDSDGVVILVPVVSILEREMMVWENPRLAEQIRQGVDAAEAGNTVDLGDFARFADDPEDKA</sequence>
<evidence type="ECO:0000313" key="1">
    <source>
        <dbReference type="EMBL" id="PXX54570.1"/>
    </source>
</evidence>
<dbReference type="AlphaFoldDB" id="A0A318JPC8"/>
<accession>A0A318JPC8</accession>
<name>A0A318JPC8_9NOCA</name>
<comment type="caution">
    <text evidence="1">The sequence shown here is derived from an EMBL/GenBank/DDBJ whole genome shotgun (WGS) entry which is preliminary data.</text>
</comment>
<dbReference type="EMBL" id="QJKF01000024">
    <property type="protein sequence ID" value="PXX54570.1"/>
    <property type="molecule type" value="Genomic_DNA"/>
</dbReference>
<keyword evidence="2" id="KW-1185">Reference proteome</keyword>
<protein>
    <submittedName>
        <fullName evidence="1">Uncharacterized protein</fullName>
    </submittedName>
</protein>
<organism evidence="1 2">
    <name type="scientific">Nocardia tenerifensis</name>
    <dbReference type="NCBI Taxonomy" id="228006"/>
    <lineage>
        <taxon>Bacteria</taxon>
        <taxon>Bacillati</taxon>
        <taxon>Actinomycetota</taxon>
        <taxon>Actinomycetes</taxon>
        <taxon>Mycobacteriales</taxon>
        <taxon>Nocardiaceae</taxon>
        <taxon>Nocardia</taxon>
    </lineage>
</organism>
<evidence type="ECO:0000313" key="2">
    <source>
        <dbReference type="Proteomes" id="UP000247569"/>
    </source>
</evidence>
<proteinExistence type="predicted"/>
<dbReference type="OrthoDB" id="3692448at2"/>